<sequence>MKRFDFVSDWLYLSIQKGKDLLTVPHGLGQAPVLVQVQATPPDGPNKDFFFNGMGGYERLSNVARNSS</sequence>
<protein>
    <submittedName>
        <fullName evidence="1">Uncharacterized protein</fullName>
    </submittedName>
</protein>
<reference evidence="1" key="1">
    <citation type="journal article" date="2019" name="bioRxiv">
        <title>The Genome of the Zebra Mussel, Dreissena polymorpha: A Resource for Invasive Species Research.</title>
        <authorList>
            <person name="McCartney M.A."/>
            <person name="Auch B."/>
            <person name="Kono T."/>
            <person name="Mallez S."/>
            <person name="Zhang Y."/>
            <person name="Obille A."/>
            <person name="Becker A."/>
            <person name="Abrahante J.E."/>
            <person name="Garbe J."/>
            <person name="Badalamenti J.P."/>
            <person name="Herman A."/>
            <person name="Mangelson H."/>
            <person name="Liachko I."/>
            <person name="Sullivan S."/>
            <person name="Sone E.D."/>
            <person name="Koren S."/>
            <person name="Silverstein K.A.T."/>
            <person name="Beckman K.B."/>
            <person name="Gohl D.M."/>
        </authorList>
    </citation>
    <scope>NUCLEOTIDE SEQUENCE</scope>
    <source>
        <strain evidence="1">Duluth1</strain>
        <tissue evidence="1">Whole animal</tissue>
    </source>
</reference>
<evidence type="ECO:0000313" key="1">
    <source>
        <dbReference type="EMBL" id="KAH3881552.1"/>
    </source>
</evidence>
<keyword evidence="2" id="KW-1185">Reference proteome</keyword>
<reference evidence="1" key="2">
    <citation type="submission" date="2020-11" db="EMBL/GenBank/DDBJ databases">
        <authorList>
            <person name="McCartney M.A."/>
            <person name="Auch B."/>
            <person name="Kono T."/>
            <person name="Mallez S."/>
            <person name="Becker A."/>
            <person name="Gohl D.M."/>
            <person name="Silverstein K.A.T."/>
            <person name="Koren S."/>
            <person name="Bechman K.B."/>
            <person name="Herman A."/>
            <person name="Abrahante J.E."/>
            <person name="Garbe J."/>
        </authorList>
    </citation>
    <scope>NUCLEOTIDE SEQUENCE</scope>
    <source>
        <strain evidence="1">Duluth1</strain>
        <tissue evidence="1">Whole animal</tissue>
    </source>
</reference>
<evidence type="ECO:0000313" key="2">
    <source>
        <dbReference type="Proteomes" id="UP000828390"/>
    </source>
</evidence>
<proteinExistence type="predicted"/>
<dbReference type="EMBL" id="JAIWYP010000001">
    <property type="protein sequence ID" value="KAH3881552.1"/>
    <property type="molecule type" value="Genomic_DNA"/>
</dbReference>
<name>A0A9D4RWV7_DREPO</name>
<comment type="caution">
    <text evidence="1">The sequence shown here is derived from an EMBL/GenBank/DDBJ whole genome shotgun (WGS) entry which is preliminary data.</text>
</comment>
<dbReference type="Proteomes" id="UP000828390">
    <property type="component" value="Unassembled WGS sequence"/>
</dbReference>
<dbReference type="AlphaFoldDB" id="A0A9D4RWV7"/>
<accession>A0A9D4RWV7</accession>
<gene>
    <name evidence="1" type="ORF">DPMN_005478</name>
</gene>
<organism evidence="1 2">
    <name type="scientific">Dreissena polymorpha</name>
    <name type="common">Zebra mussel</name>
    <name type="synonym">Mytilus polymorpha</name>
    <dbReference type="NCBI Taxonomy" id="45954"/>
    <lineage>
        <taxon>Eukaryota</taxon>
        <taxon>Metazoa</taxon>
        <taxon>Spiralia</taxon>
        <taxon>Lophotrochozoa</taxon>
        <taxon>Mollusca</taxon>
        <taxon>Bivalvia</taxon>
        <taxon>Autobranchia</taxon>
        <taxon>Heteroconchia</taxon>
        <taxon>Euheterodonta</taxon>
        <taxon>Imparidentia</taxon>
        <taxon>Neoheterodontei</taxon>
        <taxon>Myida</taxon>
        <taxon>Dreissenoidea</taxon>
        <taxon>Dreissenidae</taxon>
        <taxon>Dreissena</taxon>
    </lineage>
</organism>